<name>A0ABS9KXK4_9BACT</name>
<reference evidence="1" key="1">
    <citation type="submission" date="2022-01" db="EMBL/GenBank/DDBJ databases">
        <authorList>
            <person name="Jo J.-H."/>
            <person name="Im W.-T."/>
        </authorList>
    </citation>
    <scope>NUCLEOTIDE SEQUENCE</scope>
    <source>
        <strain evidence="1">NA20</strain>
    </source>
</reference>
<dbReference type="RefSeq" id="WP_237875496.1">
    <property type="nucleotide sequence ID" value="NZ_JAKLTR010000016.1"/>
</dbReference>
<dbReference type="Proteomes" id="UP001165367">
    <property type="component" value="Unassembled WGS sequence"/>
</dbReference>
<accession>A0ABS9KXK4</accession>
<proteinExistence type="predicted"/>
<protein>
    <submittedName>
        <fullName evidence="1">Uncharacterized protein</fullName>
    </submittedName>
</protein>
<keyword evidence="2" id="KW-1185">Reference proteome</keyword>
<dbReference type="EMBL" id="JAKLTR010000016">
    <property type="protein sequence ID" value="MCG2616959.1"/>
    <property type="molecule type" value="Genomic_DNA"/>
</dbReference>
<sequence length="77" mass="9050">MEVDLNGLTPVYLLKHIASDPAKYADVLFLSLERAMFRTLSFIGVEDYLFSFLFKFQGELIKRQVNYYFLSKTRAMK</sequence>
<organism evidence="1 2">
    <name type="scientific">Terrimonas ginsenosidimutans</name>
    <dbReference type="NCBI Taxonomy" id="2908004"/>
    <lineage>
        <taxon>Bacteria</taxon>
        <taxon>Pseudomonadati</taxon>
        <taxon>Bacteroidota</taxon>
        <taxon>Chitinophagia</taxon>
        <taxon>Chitinophagales</taxon>
        <taxon>Chitinophagaceae</taxon>
        <taxon>Terrimonas</taxon>
    </lineage>
</organism>
<evidence type="ECO:0000313" key="1">
    <source>
        <dbReference type="EMBL" id="MCG2616959.1"/>
    </source>
</evidence>
<gene>
    <name evidence="1" type="ORF">LZZ85_21865</name>
</gene>
<comment type="caution">
    <text evidence="1">The sequence shown here is derived from an EMBL/GenBank/DDBJ whole genome shotgun (WGS) entry which is preliminary data.</text>
</comment>
<evidence type="ECO:0000313" key="2">
    <source>
        <dbReference type="Proteomes" id="UP001165367"/>
    </source>
</evidence>